<reference evidence="3" key="1">
    <citation type="submission" date="2022-11" db="EMBL/GenBank/DDBJ databases">
        <title>Genome Sequence of Cubamyces cubensis.</title>
        <authorList>
            <person name="Buettner E."/>
        </authorList>
    </citation>
    <scope>NUCLEOTIDE SEQUENCE</scope>
    <source>
        <strain evidence="3">MPL-01</strain>
    </source>
</reference>
<keyword evidence="4" id="KW-1185">Reference proteome</keyword>
<name>A0AAD7XCY2_9APHY</name>
<dbReference type="InterPro" id="IPR032675">
    <property type="entry name" value="LRR_dom_sf"/>
</dbReference>
<dbReference type="Pfam" id="PF24758">
    <property type="entry name" value="LRR_At5g56370"/>
    <property type="match status" value="1"/>
</dbReference>
<dbReference type="InterPro" id="IPR055411">
    <property type="entry name" value="LRR_FXL15/At3g58940/PEG3-like"/>
</dbReference>
<evidence type="ECO:0000313" key="3">
    <source>
        <dbReference type="EMBL" id="KAJ8495842.1"/>
    </source>
</evidence>
<comment type="caution">
    <text evidence="3">The sequence shown here is derived from an EMBL/GenBank/DDBJ whole genome shotgun (WGS) entry which is preliminary data.</text>
</comment>
<accession>A0AAD7XCY2</accession>
<gene>
    <name evidence="3" type="ORF">ONZ51_g1486</name>
</gene>
<proteinExistence type="predicted"/>
<dbReference type="PANTHER" id="PTHR13318:SF235">
    <property type="entry name" value="F-BOX DOMAIN-CONTAINING PROTEIN"/>
    <property type="match status" value="1"/>
</dbReference>
<dbReference type="PANTHER" id="PTHR13318">
    <property type="entry name" value="PARTNER OF PAIRED, ISOFORM B-RELATED"/>
    <property type="match status" value="1"/>
</dbReference>
<dbReference type="GO" id="GO:0031146">
    <property type="term" value="P:SCF-dependent proteasomal ubiquitin-dependent protein catabolic process"/>
    <property type="evidence" value="ECO:0007669"/>
    <property type="project" value="TreeGrafter"/>
</dbReference>
<dbReference type="EMBL" id="JAPEVG010000020">
    <property type="protein sequence ID" value="KAJ8495842.1"/>
    <property type="molecule type" value="Genomic_DNA"/>
</dbReference>
<dbReference type="SMART" id="SM00367">
    <property type="entry name" value="LRR_CC"/>
    <property type="match status" value="3"/>
</dbReference>
<protein>
    <recommendedName>
        <fullName evidence="2">F-box/LRR-repeat protein 15/At3g58940/PEG3-like LRR domain-containing protein</fullName>
    </recommendedName>
</protein>
<dbReference type="SUPFAM" id="SSF52047">
    <property type="entry name" value="RNI-like"/>
    <property type="match status" value="1"/>
</dbReference>
<evidence type="ECO:0000313" key="4">
    <source>
        <dbReference type="Proteomes" id="UP001215151"/>
    </source>
</evidence>
<organism evidence="3 4">
    <name type="scientific">Trametes cubensis</name>
    <dbReference type="NCBI Taxonomy" id="1111947"/>
    <lineage>
        <taxon>Eukaryota</taxon>
        <taxon>Fungi</taxon>
        <taxon>Dikarya</taxon>
        <taxon>Basidiomycota</taxon>
        <taxon>Agaricomycotina</taxon>
        <taxon>Agaricomycetes</taxon>
        <taxon>Polyporales</taxon>
        <taxon>Polyporaceae</taxon>
        <taxon>Trametes</taxon>
    </lineage>
</organism>
<dbReference type="GO" id="GO:0019005">
    <property type="term" value="C:SCF ubiquitin ligase complex"/>
    <property type="evidence" value="ECO:0007669"/>
    <property type="project" value="TreeGrafter"/>
</dbReference>
<dbReference type="AlphaFoldDB" id="A0AAD7XCY2"/>
<dbReference type="InterPro" id="IPR006553">
    <property type="entry name" value="Leu-rich_rpt_Cys-con_subtyp"/>
</dbReference>
<evidence type="ECO:0000259" key="2">
    <source>
        <dbReference type="Pfam" id="PF24758"/>
    </source>
</evidence>
<dbReference type="Gene3D" id="3.80.10.10">
    <property type="entry name" value="Ribonuclease Inhibitor"/>
    <property type="match status" value="2"/>
</dbReference>
<feature type="region of interest" description="Disordered" evidence="1">
    <location>
        <begin position="1"/>
        <end position="27"/>
    </location>
</feature>
<sequence length="507" mass="55167">MSARRKAERSGGQPPAKRRRIDIGHWQPQDEDIATAQAQTNVPSAAALSERSLPLDHVPTLSTICTRVFAENLQALSKKEAIWENVRLWLKELPDALSHKVFTALRHTCPTLLQHGFIVANFLRGDSVALGDDLPGVNRSTIFAIGDMSTKDQLQTLELTGFAKIPDATFATVVSKLPNLRKLNLRGCTKVGPETVKTAAKHCQLLEVVNLNYTAVPPVSIAPLLLNCKQLATLKVAGIPNWTDTTFSKLWTILPIADGFQLPNLRSLKLRQAALSDAVLNPILAICPNLERLDLSFTLVKRPVLPTGHLLEKIVLTSTKISSSDLLAILNPLTQLKVLAIGAMGGGQGLSAAISNTSAMTLTDETLLGNTKLGFTGRRGPDAALAYFVRKVGRRCKHLNLAGITSLRSSDLEGLAHPDGLDEGPPRLLHLNLNNTSVDDTAAPYISACGHLQTLELASTKFSSAGLFPIIDACERLVKLDLTSCRGVRVGDRRRFFEVWEEEWKHA</sequence>
<feature type="domain" description="F-box/LRR-repeat protein 15/At3g58940/PEG3-like LRR" evidence="2">
    <location>
        <begin position="199"/>
        <end position="296"/>
    </location>
</feature>
<evidence type="ECO:0000256" key="1">
    <source>
        <dbReference type="SAM" id="MobiDB-lite"/>
    </source>
</evidence>
<dbReference type="Proteomes" id="UP001215151">
    <property type="component" value="Unassembled WGS sequence"/>
</dbReference>